<dbReference type="AlphaFoldDB" id="A0A517Z429"/>
<keyword evidence="3" id="KW-1185">Reference proteome</keyword>
<reference evidence="2 3" key="1">
    <citation type="submission" date="2019-02" db="EMBL/GenBank/DDBJ databases">
        <title>Deep-cultivation of Planctomycetes and their phenomic and genomic characterization uncovers novel biology.</title>
        <authorList>
            <person name="Wiegand S."/>
            <person name="Jogler M."/>
            <person name="Boedeker C."/>
            <person name="Pinto D."/>
            <person name="Vollmers J."/>
            <person name="Rivas-Marin E."/>
            <person name="Kohn T."/>
            <person name="Peeters S.H."/>
            <person name="Heuer A."/>
            <person name="Rast P."/>
            <person name="Oberbeckmann S."/>
            <person name="Bunk B."/>
            <person name="Jeske O."/>
            <person name="Meyerdierks A."/>
            <person name="Storesund J.E."/>
            <person name="Kallscheuer N."/>
            <person name="Luecker S."/>
            <person name="Lage O.M."/>
            <person name="Pohl T."/>
            <person name="Merkel B.J."/>
            <person name="Hornburger P."/>
            <person name="Mueller R.-W."/>
            <person name="Bruemmer F."/>
            <person name="Labrenz M."/>
            <person name="Spormann A.M."/>
            <person name="Op den Camp H."/>
            <person name="Overmann J."/>
            <person name="Amann R."/>
            <person name="Jetten M.S.M."/>
            <person name="Mascher T."/>
            <person name="Medema M.H."/>
            <person name="Devos D.P."/>
            <person name="Kaster A.-K."/>
            <person name="Ovreas L."/>
            <person name="Rohde M."/>
            <person name="Galperin M.Y."/>
            <person name="Jogler C."/>
        </authorList>
    </citation>
    <scope>NUCLEOTIDE SEQUENCE [LARGE SCALE GENOMIC DNA]</scope>
    <source>
        <strain evidence="2 3">Mal4</strain>
    </source>
</reference>
<dbReference type="EMBL" id="CP036275">
    <property type="protein sequence ID" value="QDU37242.1"/>
    <property type="molecule type" value="Genomic_DNA"/>
</dbReference>
<dbReference type="Proteomes" id="UP000320496">
    <property type="component" value="Chromosome"/>
</dbReference>
<accession>A0A517Z429</accession>
<protein>
    <recommendedName>
        <fullName evidence="4">Glucose/Sorbosone dehydrogenase domain-containing protein</fullName>
    </recommendedName>
</protein>
<evidence type="ECO:0000313" key="3">
    <source>
        <dbReference type="Proteomes" id="UP000320496"/>
    </source>
</evidence>
<evidence type="ECO:0008006" key="4">
    <source>
        <dbReference type="Google" id="ProtNLM"/>
    </source>
</evidence>
<feature type="signal peptide" evidence="1">
    <location>
        <begin position="1"/>
        <end position="32"/>
    </location>
</feature>
<dbReference type="KEGG" id="mri:Mal4_15520"/>
<gene>
    <name evidence="2" type="ORF">Mal4_15520</name>
</gene>
<feature type="chain" id="PRO_5021991594" description="Glucose/Sorbosone dehydrogenase domain-containing protein" evidence="1">
    <location>
        <begin position="33"/>
        <end position="458"/>
    </location>
</feature>
<name>A0A517Z429_9PLAN</name>
<evidence type="ECO:0000256" key="1">
    <source>
        <dbReference type="SAM" id="SignalP"/>
    </source>
</evidence>
<proteinExistence type="predicted"/>
<dbReference type="InterPro" id="IPR011042">
    <property type="entry name" value="6-blade_b-propeller_TolB-like"/>
</dbReference>
<keyword evidence="1" id="KW-0732">Signal</keyword>
<dbReference type="Gene3D" id="2.120.10.30">
    <property type="entry name" value="TolB, C-terminal domain"/>
    <property type="match status" value="1"/>
</dbReference>
<evidence type="ECO:0000313" key="2">
    <source>
        <dbReference type="EMBL" id="QDU37242.1"/>
    </source>
</evidence>
<organism evidence="2 3">
    <name type="scientific">Maioricimonas rarisocia</name>
    <dbReference type="NCBI Taxonomy" id="2528026"/>
    <lineage>
        <taxon>Bacteria</taxon>
        <taxon>Pseudomonadati</taxon>
        <taxon>Planctomycetota</taxon>
        <taxon>Planctomycetia</taxon>
        <taxon>Planctomycetales</taxon>
        <taxon>Planctomycetaceae</taxon>
        <taxon>Maioricimonas</taxon>
    </lineage>
</organism>
<sequence precursor="true">MVCSVMPICRINRAAGLLVTLILAITSAGAPADDIAPDLVRDSDLVVQIRYVGTMPVARPDGARPNLNSPIVIGPLLLLIDQQAAIYRWSGGRARPMLTLADAPDGLTLDNRESILNVAGTRTAAYVLFTSSTLPDGSTFPVYASPHPSSHYQILYRYALNGSRLVSVQPVAAFETQIGPAHRGGGMVPLPDGRLLLAIGDNLPNGVDGGTAPQQDASHVGKLLIVDPSDGSFEIAARGFRNPQRLSLVDTRGPARQLLDGSLTFMGLQELAGTEGIVLAISDIGGVTAEEINAIPLADLLDTASVENFGWGRNADGLAREGTFYVAPGIPSAPNEPAAIGAAPQPEPGFRQPFAQFGREEADRVAITGPVISRLSFGSITAMFSDLDSGRLYATTSASTDQLNPVFRVTLINAAFRTTSLSTLAGGRPDPRFFLFPDGTAGVLLEATGAFYRLKQIR</sequence>